<evidence type="ECO:0000259" key="6">
    <source>
        <dbReference type="Pfam" id="PF00850"/>
    </source>
</evidence>
<comment type="cofactor">
    <cofactor evidence="1">
        <name>Zn(2+)</name>
        <dbReference type="ChEBI" id="CHEBI:29105"/>
    </cofactor>
</comment>
<protein>
    <submittedName>
        <fullName evidence="7">Acetoin utilization deacetylase AcuC</fullName>
    </submittedName>
</protein>
<dbReference type="GO" id="GO:0046872">
    <property type="term" value="F:metal ion binding"/>
    <property type="evidence" value="ECO:0007669"/>
    <property type="project" value="UniProtKB-KW"/>
</dbReference>
<dbReference type="STRING" id="32040.SAMN04489710_12510"/>
<evidence type="ECO:0000256" key="1">
    <source>
        <dbReference type="ARBA" id="ARBA00001947"/>
    </source>
</evidence>
<dbReference type="Gene3D" id="3.40.800.20">
    <property type="entry name" value="Histone deacetylase domain"/>
    <property type="match status" value="1"/>
</dbReference>
<dbReference type="AlphaFoldDB" id="A0A1I1ZB53"/>
<dbReference type="InterPro" id="IPR023696">
    <property type="entry name" value="Ureohydrolase_dom_sf"/>
</dbReference>
<dbReference type="GO" id="GO:0040029">
    <property type="term" value="P:epigenetic regulation of gene expression"/>
    <property type="evidence" value="ECO:0007669"/>
    <property type="project" value="TreeGrafter"/>
</dbReference>
<dbReference type="EMBL" id="FOMQ01000025">
    <property type="protein sequence ID" value="SFE28981.1"/>
    <property type="molecule type" value="Genomic_DNA"/>
</dbReference>
<dbReference type="GO" id="GO:0016787">
    <property type="term" value="F:hydrolase activity"/>
    <property type="evidence" value="ECO:0007669"/>
    <property type="project" value="UniProtKB-KW"/>
</dbReference>
<dbReference type="Pfam" id="PF00850">
    <property type="entry name" value="Hist_deacetyl"/>
    <property type="match status" value="1"/>
</dbReference>
<proteinExistence type="inferred from homology"/>
<dbReference type="RefSeq" id="WP_092957653.1">
    <property type="nucleotide sequence ID" value="NZ_FOMQ01000025.1"/>
</dbReference>
<evidence type="ECO:0000256" key="4">
    <source>
        <dbReference type="ARBA" id="ARBA00022801"/>
    </source>
</evidence>
<keyword evidence="5" id="KW-0862">Zinc</keyword>
<dbReference type="InterPro" id="IPR000286">
    <property type="entry name" value="HDACs"/>
</dbReference>
<reference evidence="8" key="1">
    <citation type="submission" date="2016-10" db="EMBL/GenBank/DDBJ databases">
        <authorList>
            <person name="Varghese N."/>
            <person name="Submissions S."/>
        </authorList>
    </citation>
    <scope>NUCLEOTIDE SEQUENCE [LARGE SCALE GENOMIC DNA]</scope>
    <source>
        <strain evidence="8">DSM 7481</strain>
    </source>
</reference>
<organism evidence="7 8">
    <name type="scientific">Paracidovorax konjaci</name>
    <dbReference type="NCBI Taxonomy" id="32040"/>
    <lineage>
        <taxon>Bacteria</taxon>
        <taxon>Pseudomonadati</taxon>
        <taxon>Pseudomonadota</taxon>
        <taxon>Betaproteobacteria</taxon>
        <taxon>Burkholderiales</taxon>
        <taxon>Comamonadaceae</taxon>
        <taxon>Paracidovorax</taxon>
    </lineage>
</organism>
<keyword evidence="8" id="KW-1185">Reference proteome</keyword>
<dbReference type="PANTHER" id="PTHR10625:SF17">
    <property type="entry name" value="HISTONE DEACETYLASE 8"/>
    <property type="match status" value="1"/>
</dbReference>
<accession>A0A1I1ZB53</accession>
<name>A0A1I1ZB53_9BURK</name>
<evidence type="ECO:0000256" key="3">
    <source>
        <dbReference type="ARBA" id="ARBA00022723"/>
    </source>
</evidence>
<keyword evidence="3" id="KW-0479">Metal-binding</keyword>
<keyword evidence="4" id="KW-0378">Hydrolase</keyword>
<dbReference type="PANTHER" id="PTHR10625">
    <property type="entry name" value="HISTONE DEACETYLASE HDAC1-RELATED"/>
    <property type="match status" value="1"/>
</dbReference>
<dbReference type="CDD" id="cd10001">
    <property type="entry name" value="HDAC_classII_APAH"/>
    <property type="match status" value="1"/>
</dbReference>
<evidence type="ECO:0000313" key="7">
    <source>
        <dbReference type="EMBL" id="SFE28981.1"/>
    </source>
</evidence>
<dbReference type="PRINTS" id="PR01270">
    <property type="entry name" value="HDASUPER"/>
</dbReference>
<gene>
    <name evidence="7" type="ORF">SAMN04489710_12510</name>
</gene>
<dbReference type="GO" id="GO:0004407">
    <property type="term" value="F:histone deacetylase activity"/>
    <property type="evidence" value="ECO:0007669"/>
    <property type="project" value="TreeGrafter"/>
</dbReference>
<feature type="domain" description="Histone deacetylase" evidence="6">
    <location>
        <begin position="28"/>
        <end position="340"/>
    </location>
</feature>
<evidence type="ECO:0000313" key="8">
    <source>
        <dbReference type="Proteomes" id="UP000199517"/>
    </source>
</evidence>
<dbReference type="OrthoDB" id="9808367at2"/>
<dbReference type="InterPro" id="IPR023801">
    <property type="entry name" value="His_deacetylse_dom"/>
</dbReference>
<evidence type="ECO:0000256" key="2">
    <source>
        <dbReference type="ARBA" id="ARBA00005947"/>
    </source>
</evidence>
<evidence type="ECO:0000256" key="5">
    <source>
        <dbReference type="ARBA" id="ARBA00022833"/>
    </source>
</evidence>
<comment type="similarity">
    <text evidence="2">Belongs to the histone deacetylase family.</text>
</comment>
<dbReference type="Proteomes" id="UP000199517">
    <property type="component" value="Unassembled WGS sequence"/>
</dbReference>
<dbReference type="SUPFAM" id="SSF52768">
    <property type="entry name" value="Arginase/deacetylase"/>
    <property type="match status" value="1"/>
</dbReference>
<dbReference type="InterPro" id="IPR037138">
    <property type="entry name" value="His_deacetylse_dom_sf"/>
</dbReference>
<sequence length="357" mass="38785">MIIYHNPSHRLHSPIHEFFRGERVPCFEKPDRVDYVEARLRERGYELEVPDTNSTGALERVHAIRYLKFLQGAWQEWLALDPLNADVQPFPSVWPIRTLRDDQEPANFVARLGLYSMDNGTPLAQGSWAAAKAGADAAASAAAAVARGAQAAFCCTRPPGHHAGPDFMGGYCLLNNAAVAAQQLLDSGTAQRVAVLDVDYHHGNGTQSIFYERSDVMFISIHGDPRTEYPFYLGYADETGKGEGVGFNLNIPLAAGTVFKDWLAALELACSRIIDCDAQAVVVSLGLDTFEGDPISRFKLASDDFFVVGERLGRLGLPAVFVLEGGYAAAELGTNAVNVLDGFKRAAISGRAPERQA</sequence>